<name>A0A1H9EIH2_9RHOB</name>
<dbReference type="OrthoDB" id="193051at2"/>
<evidence type="ECO:0008006" key="4">
    <source>
        <dbReference type="Google" id="ProtNLM"/>
    </source>
</evidence>
<accession>A0A1H9EIH2</accession>
<dbReference type="STRING" id="657014.SAMN04488092_10560"/>
<keyword evidence="1" id="KW-1133">Transmembrane helix</keyword>
<keyword evidence="1" id="KW-0472">Membrane</keyword>
<sequence>MFLRAVTLAGGIAGAGAFSQFPEYSQQYTQRLGGAVDELSRVVQDFDASATAEGLTREDALEQMVGTAFVQRRRTDMQNLFARHKFLSEDLEVLDNAGPFTRAYHAGRLRDPEIAARAWAAYRPALPVTFEGAVFGGVGFLAGLAVLGAVLAVLRWPFRWRKPAAA</sequence>
<dbReference type="Proteomes" id="UP000198634">
    <property type="component" value="Unassembled WGS sequence"/>
</dbReference>
<evidence type="ECO:0000256" key="1">
    <source>
        <dbReference type="SAM" id="Phobius"/>
    </source>
</evidence>
<feature type="transmembrane region" description="Helical" evidence="1">
    <location>
        <begin position="133"/>
        <end position="154"/>
    </location>
</feature>
<dbReference type="AlphaFoldDB" id="A0A1H9EIH2"/>
<protein>
    <recommendedName>
        <fullName evidence="4">DUF2937 family protein</fullName>
    </recommendedName>
</protein>
<proteinExistence type="predicted"/>
<reference evidence="2 3" key="1">
    <citation type="submission" date="2016-10" db="EMBL/GenBank/DDBJ databases">
        <authorList>
            <person name="de Groot N.N."/>
        </authorList>
    </citation>
    <scope>NUCLEOTIDE SEQUENCE [LARGE SCALE GENOMIC DNA]</scope>
    <source>
        <strain evidence="2 3">DSM 22007</strain>
    </source>
</reference>
<dbReference type="RefSeq" id="WP_090269533.1">
    <property type="nucleotide sequence ID" value="NZ_FOEP01000005.1"/>
</dbReference>
<dbReference type="EMBL" id="FOEP01000005">
    <property type="protein sequence ID" value="SEQ25357.1"/>
    <property type="molecule type" value="Genomic_DNA"/>
</dbReference>
<gene>
    <name evidence="2" type="ORF">SAMN04488092_10560</name>
</gene>
<evidence type="ECO:0000313" key="3">
    <source>
        <dbReference type="Proteomes" id="UP000198634"/>
    </source>
</evidence>
<keyword evidence="1" id="KW-0812">Transmembrane</keyword>
<dbReference type="InterPro" id="IPR022584">
    <property type="entry name" value="DUF2937"/>
</dbReference>
<evidence type="ECO:0000313" key="2">
    <source>
        <dbReference type="EMBL" id="SEQ25357.1"/>
    </source>
</evidence>
<organism evidence="2 3">
    <name type="scientific">Thalassovita taeanensis</name>
    <dbReference type="NCBI Taxonomy" id="657014"/>
    <lineage>
        <taxon>Bacteria</taxon>
        <taxon>Pseudomonadati</taxon>
        <taxon>Pseudomonadota</taxon>
        <taxon>Alphaproteobacteria</taxon>
        <taxon>Rhodobacterales</taxon>
        <taxon>Roseobacteraceae</taxon>
        <taxon>Thalassovita</taxon>
    </lineage>
</organism>
<dbReference type="Pfam" id="PF11157">
    <property type="entry name" value="DUF2937"/>
    <property type="match status" value="1"/>
</dbReference>
<keyword evidence="3" id="KW-1185">Reference proteome</keyword>